<dbReference type="EMBL" id="AMYB01000005">
    <property type="protein sequence ID" value="OAD02371.1"/>
    <property type="molecule type" value="Genomic_DNA"/>
</dbReference>
<dbReference type="InterPro" id="IPR001683">
    <property type="entry name" value="PX_dom"/>
</dbReference>
<dbReference type="Gene3D" id="3.10.20.90">
    <property type="entry name" value="Phosphatidylinositol 3-kinase Catalytic Subunit, Chain A, domain 1"/>
    <property type="match status" value="1"/>
</dbReference>
<evidence type="ECO:0000313" key="3">
    <source>
        <dbReference type="EMBL" id="OAD02371.1"/>
    </source>
</evidence>
<evidence type="ECO:0000313" key="4">
    <source>
        <dbReference type="Proteomes" id="UP000077051"/>
    </source>
</evidence>
<proteinExistence type="predicted"/>
<feature type="region of interest" description="Disordered" evidence="1">
    <location>
        <begin position="207"/>
        <end position="229"/>
    </location>
</feature>
<dbReference type="GO" id="GO:0035091">
    <property type="term" value="F:phosphatidylinositol binding"/>
    <property type="evidence" value="ECO:0007669"/>
    <property type="project" value="InterPro"/>
</dbReference>
<keyword evidence="4" id="KW-1185">Reference proteome</keyword>
<feature type="region of interest" description="Disordered" evidence="1">
    <location>
        <begin position="174"/>
        <end position="193"/>
    </location>
</feature>
<dbReference type="SUPFAM" id="SSF54277">
    <property type="entry name" value="CAD &amp; PB1 domains"/>
    <property type="match status" value="1"/>
</dbReference>
<dbReference type="SUPFAM" id="SSF64268">
    <property type="entry name" value="PX domain"/>
    <property type="match status" value="1"/>
</dbReference>
<dbReference type="VEuPathDB" id="FungiDB:MUCCIDRAFT_82754"/>
<feature type="compositionally biased region" description="Polar residues" evidence="1">
    <location>
        <begin position="282"/>
        <end position="292"/>
    </location>
</feature>
<dbReference type="InterPro" id="IPR036871">
    <property type="entry name" value="PX_dom_sf"/>
</dbReference>
<organism evidence="3 4">
    <name type="scientific">Mucor lusitanicus CBS 277.49</name>
    <dbReference type="NCBI Taxonomy" id="747725"/>
    <lineage>
        <taxon>Eukaryota</taxon>
        <taxon>Fungi</taxon>
        <taxon>Fungi incertae sedis</taxon>
        <taxon>Mucoromycota</taxon>
        <taxon>Mucoromycotina</taxon>
        <taxon>Mucoromycetes</taxon>
        <taxon>Mucorales</taxon>
        <taxon>Mucorineae</taxon>
        <taxon>Mucoraceae</taxon>
        <taxon>Mucor</taxon>
    </lineage>
</organism>
<sequence length="422" mass="47200">MPSASPMMKPSFSLNTTSKLGYTIDSASIVSFEKRSDQKIWYIIKVEPHKKRPFLIARRYEDFTQLSQKLHERFNTTKQRAGSRLPPKIKSRLNLLPASKQLHAQRAEELEQFLSILFCKQTMITESFFVLDFFSIQKSDSMLEQEEEEQENAPSTTTSSSRWKRLRCTSFLARSPPTTTTSTSSSSTSGGLSSLCSQAANKIWHRSNHGNQHQQQQPQPSMSTPANTTLASKNATGTVRSFQLHSNTHAYHKGELKKSKSSHCIRELSPPLSPQHPLSESTNSSRSGSIASSHLSTSTCATTITPSPSTSSHLPLKPTIKIKVIYDVDNIIVLQVPRSIALHDLRSRIAQKFSDPSMGSNVHVQDEVVLLFNDSNSSCCSIATAKNDMVLPAVLINKEQDLVQIMHTKWNRLEKVTLRCIM</sequence>
<feature type="domain" description="PX" evidence="2">
    <location>
        <begin position="20"/>
        <end position="141"/>
    </location>
</feature>
<feature type="compositionally biased region" description="Low complexity" evidence="1">
    <location>
        <begin position="175"/>
        <end position="193"/>
    </location>
</feature>
<dbReference type="AlphaFoldDB" id="A0A168KGJ2"/>
<protein>
    <recommendedName>
        <fullName evidence="2">PX domain-containing protein</fullName>
    </recommendedName>
</protein>
<gene>
    <name evidence="3" type="ORF">MUCCIDRAFT_82754</name>
</gene>
<comment type="caution">
    <text evidence="3">The sequence shown here is derived from an EMBL/GenBank/DDBJ whole genome shotgun (WGS) entry which is preliminary data.</text>
</comment>
<evidence type="ECO:0000256" key="1">
    <source>
        <dbReference type="SAM" id="MobiDB-lite"/>
    </source>
</evidence>
<name>A0A168KGJ2_MUCCL</name>
<accession>A0A168KGJ2</accession>
<dbReference type="Gene3D" id="3.30.1520.10">
    <property type="entry name" value="Phox-like domain"/>
    <property type="match status" value="1"/>
</dbReference>
<dbReference type="Proteomes" id="UP000077051">
    <property type="component" value="Unassembled WGS sequence"/>
</dbReference>
<dbReference type="PROSITE" id="PS50195">
    <property type="entry name" value="PX"/>
    <property type="match status" value="1"/>
</dbReference>
<feature type="region of interest" description="Disordered" evidence="1">
    <location>
        <begin position="253"/>
        <end position="292"/>
    </location>
</feature>
<feature type="region of interest" description="Disordered" evidence="1">
    <location>
        <begin position="144"/>
        <end position="163"/>
    </location>
</feature>
<dbReference type="SMART" id="SM00312">
    <property type="entry name" value="PX"/>
    <property type="match status" value="1"/>
</dbReference>
<dbReference type="CDD" id="cd06093">
    <property type="entry name" value="PX_domain"/>
    <property type="match status" value="1"/>
</dbReference>
<evidence type="ECO:0000259" key="2">
    <source>
        <dbReference type="PROSITE" id="PS50195"/>
    </source>
</evidence>
<feature type="compositionally biased region" description="Polar residues" evidence="1">
    <location>
        <begin position="152"/>
        <end position="161"/>
    </location>
</feature>
<dbReference type="Pfam" id="PF00787">
    <property type="entry name" value="PX"/>
    <property type="match status" value="1"/>
</dbReference>
<reference evidence="3 4" key="1">
    <citation type="submission" date="2015-06" db="EMBL/GenBank/DDBJ databases">
        <title>Expansion of signal transduction pathways in fungi by whole-genome duplication.</title>
        <authorList>
            <consortium name="DOE Joint Genome Institute"/>
            <person name="Corrochano L.M."/>
            <person name="Kuo A."/>
            <person name="Marcet-Houben M."/>
            <person name="Polaino S."/>
            <person name="Salamov A."/>
            <person name="Villalobos J.M."/>
            <person name="Alvarez M.I."/>
            <person name="Avalos J."/>
            <person name="Benito E.P."/>
            <person name="Benoit I."/>
            <person name="Burger G."/>
            <person name="Camino L.P."/>
            <person name="Canovas D."/>
            <person name="Cerda-Olmedo E."/>
            <person name="Cheng J.-F."/>
            <person name="Dominguez A."/>
            <person name="Elias M."/>
            <person name="Eslava A.P."/>
            <person name="Glaser F."/>
            <person name="Grimwood J."/>
            <person name="Gutierrez G."/>
            <person name="Heitman J."/>
            <person name="Henrissat B."/>
            <person name="Iturriaga E.A."/>
            <person name="Lang B.F."/>
            <person name="Lavin J.L."/>
            <person name="Lee S."/>
            <person name="Li W."/>
            <person name="Lindquist E."/>
            <person name="Lopez-Garcia S."/>
            <person name="Luque E.M."/>
            <person name="Marcos A.T."/>
            <person name="Martin J."/>
            <person name="Mccluskey K."/>
            <person name="Medina H.R."/>
            <person name="Miralles-Duran A."/>
            <person name="Miyazaki A."/>
            <person name="Munoz-Torres E."/>
            <person name="Oguiza J.A."/>
            <person name="Ohm R."/>
            <person name="Olmedo M."/>
            <person name="Orejas M."/>
            <person name="Ortiz-Castellanos L."/>
            <person name="Pisabarro A.G."/>
            <person name="Rodriguez-Romero J."/>
            <person name="Ruiz-Herrera J."/>
            <person name="Ruiz-Vazquez R."/>
            <person name="Sanz C."/>
            <person name="Schackwitz W."/>
            <person name="Schmutz J."/>
            <person name="Shahriari M."/>
            <person name="Shelest E."/>
            <person name="Silva-Franco F."/>
            <person name="Soanes D."/>
            <person name="Syed K."/>
            <person name="Tagua V.G."/>
            <person name="Talbot N.J."/>
            <person name="Thon M."/>
            <person name="De Vries R.P."/>
            <person name="Wiebenga A."/>
            <person name="Yadav J.S."/>
            <person name="Braun E.L."/>
            <person name="Baker S."/>
            <person name="Garre V."/>
            <person name="Horwitz B."/>
            <person name="Torres-Martinez S."/>
            <person name="Idnurm A."/>
            <person name="Herrera-Estrella A."/>
            <person name="Gabaldon T."/>
            <person name="Grigoriev I.V."/>
        </authorList>
    </citation>
    <scope>NUCLEOTIDE SEQUENCE [LARGE SCALE GENOMIC DNA]</scope>
    <source>
        <strain evidence="3 4">CBS 277.49</strain>
    </source>
</reference>
<dbReference type="OrthoDB" id="5593994at2759"/>